<reference evidence="2" key="1">
    <citation type="submission" date="2021-02" db="EMBL/GenBank/DDBJ databases">
        <authorList>
            <person name="Nowell W R."/>
        </authorList>
    </citation>
    <scope>NUCLEOTIDE SEQUENCE</scope>
</reference>
<name>A0A821VND2_9BILA</name>
<organism evidence="2 3">
    <name type="scientific">Rotaria socialis</name>
    <dbReference type="NCBI Taxonomy" id="392032"/>
    <lineage>
        <taxon>Eukaryota</taxon>
        <taxon>Metazoa</taxon>
        <taxon>Spiralia</taxon>
        <taxon>Gnathifera</taxon>
        <taxon>Rotifera</taxon>
        <taxon>Eurotatoria</taxon>
        <taxon>Bdelloidea</taxon>
        <taxon>Philodinida</taxon>
        <taxon>Philodinidae</taxon>
        <taxon>Rotaria</taxon>
    </lineage>
</organism>
<feature type="non-terminal residue" evidence="2">
    <location>
        <position position="80"/>
    </location>
</feature>
<keyword evidence="3" id="KW-1185">Reference proteome</keyword>
<feature type="compositionally biased region" description="Polar residues" evidence="1">
    <location>
        <begin position="1"/>
        <end position="12"/>
    </location>
</feature>
<protein>
    <submittedName>
        <fullName evidence="2">Uncharacterized protein</fullName>
    </submittedName>
</protein>
<sequence>TQSKLPQNPSTVSSSSSSSSGTNVRTILNLIDSLVDEKQFDNSDENILSTIDCLISSLKHMREKIKTINHDDTHPLNLSK</sequence>
<dbReference type="EMBL" id="CAJOBP010079443">
    <property type="protein sequence ID" value="CAF4909756.1"/>
    <property type="molecule type" value="Genomic_DNA"/>
</dbReference>
<feature type="region of interest" description="Disordered" evidence="1">
    <location>
        <begin position="1"/>
        <end position="22"/>
    </location>
</feature>
<comment type="caution">
    <text evidence="2">The sequence shown here is derived from an EMBL/GenBank/DDBJ whole genome shotgun (WGS) entry which is preliminary data.</text>
</comment>
<feature type="non-terminal residue" evidence="2">
    <location>
        <position position="1"/>
    </location>
</feature>
<evidence type="ECO:0000256" key="1">
    <source>
        <dbReference type="SAM" id="MobiDB-lite"/>
    </source>
</evidence>
<accession>A0A821VND2</accession>
<proteinExistence type="predicted"/>
<dbReference type="AlphaFoldDB" id="A0A821VND2"/>
<gene>
    <name evidence="2" type="ORF">UJA718_LOCUS45912</name>
</gene>
<dbReference type="Proteomes" id="UP000663873">
    <property type="component" value="Unassembled WGS sequence"/>
</dbReference>
<evidence type="ECO:0000313" key="3">
    <source>
        <dbReference type="Proteomes" id="UP000663873"/>
    </source>
</evidence>
<evidence type="ECO:0000313" key="2">
    <source>
        <dbReference type="EMBL" id="CAF4909756.1"/>
    </source>
</evidence>